<evidence type="ECO:0000256" key="2">
    <source>
        <dbReference type="ARBA" id="ARBA00038271"/>
    </source>
</evidence>
<organism evidence="7 8">
    <name type="scientific">Jaapia argillacea MUCL 33604</name>
    <dbReference type="NCBI Taxonomy" id="933084"/>
    <lineage>
        <taxon>Eukaryota</taxon>
        <taxon>Fungi</taxon>
        <taxon>Dikarya</taxon>
        <taxon>Basidiomycota</taxon>
        <taxon>Agaricomycotina</taxon>
        <taxon>Agaricomycetes</taxon>
        <taxon>Agaricomycetidae</taxon>
        <taxon>Jaapiales</taxon>
        <taxon>Jaapiaceae</taxon>
        <taxon>Jaapia</taxon>
    </lineage>
</organism>
<feature type="region of interest" description="Disordered" evidence="5">
    <location>
        <begin position="576"/>
        <end position="606"/>
    </location>
</feature>
<feature type="compositionally biased region" description="Low complexity" evidence="5">
    <location>
        <begin position="689"/>
        <end position="700"/>
    </location>
</feature>
<sequence>MSASWHKRKARLSALLQSDGDEEVDGLALDRLLHGQSVIGKTSKTVEVDKLRFTDNDLTAVGTLEYGQYGVIDVVTCKFDNRVYVRKSIEKSFAMRTRDQCSPQLERDILLRARLDNSPWAPHLLCAFHTPTHLRLVMDYAEGGTLWDVIESSPHDGKIPEADLRWWAPQVVSAVHWCHSQGFVHRDIKPQNFVLTSTSHVLLVDFGSAAPLLPPRQDGSRQVQKRYCLVPCGTCDYISPEILEAHEQALVAMEMEDEDNSRSTTGRSGSIRSRRETEGYGWETDWWSLGAMLYEMAFGIAPFFAKDIRQTYLKIMDHQASLRFDPNVKIPNQFRNLLQGLLSDSHRRLGRRGVVEILDHPFFEGVSWTDLHQEPAPPSLHLPQFTYSTPVPSAPEAERANQATPQDEGHSNSQGFAFSQFFQSSKDSSSSPGLSILHATPSQPPHGDGANSSSPTMGSAAAFIGFTWGPPIDAFGEWESEGDEGHETPRTVGTEISTPRPLRHSSLPSRLAPSSEPVKHPHFNSFTTPMRPNHLTQTYTLPRTSTARRTGPRRSLSDREAMRQLIDCVGMSARKKVLESGRKPSNIDSRLSSLNGRPRSGSLGMKKELRFGVPSIVVVQDETWTGSDSGNVTGNGTGAGSLRALTPMLYGDSSFSSRAAQNRGADNHSETETDTDTDCPPSPSPSPRPGSAMSMSRRSGTPTFSSAFSLPLPLRRKSSGLGLGLIGNGAVDVSECEEQARDGSLAGEKDVGIKGLGNAAGVTEGSVGVDDFEQRHENLMMEICSLEGRLGRLVVRVNPGAD</sequence>
<evidence type="ECO:0000256" key="5">
    <source>
        <dbReference type="SAM" id="MobiDB-lite"/>
    </source>
</evidence>
<dbReference type="AlphaFoldDB" id="A0A067PSL6"/>
<feature type="compositionally biased region" description="Polar residues" evidence="5">
    <location>
        <begin position="586"/>
        <end position="595"/>
    </location>
</feature>
<evidence type="ECO:0000313" key="7">
    <source>
        <dbReference type="EMBL" id="KDQ53316.1"/>
    </source>
</evidence>
<dbReference type="GO" id="GO:0005524">
    <property type="term" value="F:ATP binding"/>
    <property type="evidence" value="ECO:0007669"/>
    <property type="project" value="InterPro"/>
</dbReference>
<dbReference type="PANTHER" id="PTHR22988:SF71">
    <property type="entry name" value="CITRON RHO-INTERACTING KINASE"/>
    <property type="match status" value="1"/>
</dbReference>
<feature type="region of interest" description="Disordered" evidence="5">
    <location>
        <begin position="475"/>
        <end position="518"/>
    </location>
</feature>
<dbReference type="PROSITE" id="PS50011">
    <property type="entry name" value="PROTEIN_KINASE_DOM"/>
    <property type="match status" value="1"/>
</dbReference>
<dbReference type="STRING" id="933084.A0A067PSL6"/>
<dbReference type="GO" id="GO:0005856">
    <property type="term" value="C:cytoskeleton"/>
    <property type="evidence" value="ECO:0007669"/>
    <property type="project" value="TreeGrafter"/>
</dbReference>
<evidence type="ECO:0000259" key="6">
    <source>
        <dbReference type="PROSITE" id="PS50011"/>
    </source>
</evidence>
<dbReference type="SMART" id="SM00220">
    <property type="entry name" value="S_TKc"/>
    <property type="match status" value="1"/>
</dbReference>
<dbReference type="PANTHER" id="PTHR22988">
    <property type="entry name" value="MYOTONIC DYSTROPHY S/T KINASE-RELATED"/>
    <property type="match status" value="1"/>
</dbReference>
<dbReference type="InterPro" id="IPR011009">
    <property type="entry name" value="Kinase-like_dom_sf"/>
</dbReference>
<dbReference type="GO" id="GO:0005737">
    <property type="term" value="C:cytoplasm"/>
    <property type="evidence" value="ECO:0007669"/>
    <property type="project" value="TreeGrafter"/>
</dbReference>
<keyword evidence="1" id="KW-0597">Phosphoprotein</keyword>
<dbReference type="InterPro" id="IPR000719">
    <property type="entry name" value="Prot_kinase_dom"/>
</dbReference>
<dbReference type="Gene3D" id="3.30.200.20">
    <property type="entry name" value="Phosphorylase Kinase, domain 1"/>
    <property type="match status" value="1"/>
</dbReference>
<proteinExistence type="inferred from homology"/>
<dbReference type="Proteomes" id="UP000027265">
    <property type="component" value="Unassembled WGS sequence"/>
</dbReference>
<comment type="similarity">
    <text evidence="2">Belongs to the protein kinase superfamily. STE Ser/Thr protein kinase family. COT1 subfamily.</text>
</comment>
<keyword evidence="8" id="KW-1185">Reference proteome</keyword>
<dbReference type="InterPro" id="IPR008271">
    <property type="entry name" value="Ser/Thr_kinase_AS"/>
</dbReference>
<feature type="compositionally biased region" description="Low complexity" evidence="5">
    <location>
        <begin position="262"/>
        <end position="271"/>
    </location>
</feature>
<dbReference type="EMBL" id="KL197734">
    <property type="protein sequence ID" value="KDQ53316.1"/>
    <property type="molecule type" value="Genomic_DNA"/>
</dbReference>
<dbReference type="GO" id="GO:0031032">
    <property type="term" value="P:actomyosin structure organization"/>
    <property type="evidence" value="ECO:0007669"/>
    <property type="project" value="TreeGrafter"/>
</dbReference>
<dbReference type="SUPFAM" id="SSF56112">
    <property type="entry name" value="Protein kinase-like (PK-like)"/>
    <property type="match status" value="1"/>
</dbReference>
<feature type="region of interest" description="Disordered" evidence="5">
    <location>
        <begin position="654"/>
        <end position="709"/>
    </location>
</feature>
<feature type="compositionally biased region" description="Low complexity" evidence="5">
    <location>
        <begin position="411"/>
        <end position="431"/>
    </location>
</feature>
<dbReference type="HOGENOM" id="CLU_013540_0_0_1"/>
<reference evidence="8" key="1">
    <citation type="journal article" date="2014" name="Proc. Natl. Acad. Sci. U.S.A.">
        <title>Extensive sampling of basidiomycete genomes demonstrates inadequacy of the white-rot/brown-rot paradigm for wood decay fungi.</title>
        <authorList>
            <person name="Riley R."/>
            <person name="Salamov A.A."/>
            <person name="Brown D.W."/>
            <person name="Nagy L.G."/>
            <person name="Floudas D."/>
            <person name="Held B.W."/>
            <person name="Levasseur A."/>
            <person name="Lombard V."/>
            <person name="Morin E."/>
            <person name="Otillar R."/>
            <person name="Lindquist E.A."/>
            <person name="Sun H."/>
            <person name="LaButti K.M."/>
            <person name="Schmutz J."/>
            <person name="Jabbour D."/>
            <person name="Luo H."/>
            <person name="Baker S.E."/>
            <person name="Pisabarro A.G."/>
            <person name="Walton J.D."/>
            <person name="Blanchette R.A."/>
            <person name="Henrissat B."/>
            <person name="Martin F."/>
            <person name="Cullen D."/>
            <person name="Hibbett D.S."/>
            <person name="Grigoriev I.V."/>
        </authorList>
    </citation>
    <scope>NUCLEOTIDE SEQUENCE [LARGE SCALE GENOMIC DNA]</scope>
    <source>
        <strain evidence="8">MUCL 33604</strain>
    </source>
</reference>
<dbReference type="InParanoid" id="A0A067PSL6"/>
<evidence type="ECO:0000313" key="8">
    <source>
        <dbReference type="Proteomes" id="UP000027265"/>
    </source>
</evidence>
<evidence type="ECO:0000256" key="1">
    <source>
        <dbReference type="ARBA" id="ARBA00022553"/>
    </source>
</evidence>
<protein>
    <recommendedName>
        <fullName evidence="6">Protein kinase domain-containing protein</fullName>
    </recommendedName>
</protein>
<dbReference type="OrthoDB" id="3359639at2759"/>
<dbReference type="InterPro" id="IPR050839">
    <property type="entry name" value="Rho-assoc_Ser/Thr_Kinase"/>
</dbReference>
<dbReference type="Pfam" id="PF00069">
    <property type="entry name" value="Pkinase"/>
    <property type="match status" value="2"/>
</dbReference>
<accession>A0A067PSL6</accession>
<comment type="catalytic activity">
    <reaction evidence="3">
        <text>L-threonyl-[protein] + ATP = O-phospho-L-threonyl-[protein] + ADP + H(+)</text>
        <dbReference type="Rhea" id="RHEA:46608"/>
        <dbReference type="Rhea" id="RHEA-COMP:11060"/>
        <dbReference type="Rhea" id="RHEA-COMP:11605"/>
        <dbReference type="ChEBI" id="CHEBI:15378"/>
        <dbReference type="ChEBI" id="CHEBI:30013"/>
        <dbReference type="ChEBI" id="CHEBI:30616"/>
        <dbReference type="ChEBI" id="CHEBI:61977"/>
        <dbReference type="ChEBI" id="CHEBI:456216"/>
        <dbReference type="EC" id="2.7.11.1"/>
    </reaction>
</comment>
<comment type="catalytic activity">
    <reaction evidence="4">
        <text>L-seryl-[protein] + ATP = O-phospho-L-seryl-[protein] + ADP + H(+)</text>
        <dbReference type="Rhea" id="RHEA:17989"/>
        <dbReference type="Rhea" id="RHEA-COMP:9863"/>
        <dbReference type="Rhea" id="RHEA-COMP:11604"/>
        <dbReference type="ChEBI" id="CHEBI:15378"/>
        <dbReference type="ChEBI" id="CHEBI:29999"/>
        <dbReference type="ChEBI" id="CHEBI:30616"/>
        <dbReference type="ChEBI" id="CHEBI:83421"/>
        <dbReference type="ChEBI" id="CHEBI:456216"/>
        <dbReference type="EC" id="2.7.11.1"/>
    </reaction>
</comment>
<name>A0A067PSL6_9AGAM</name>
<dbReference type="PROSITE" id="PS00108">
    <property type="entry name" value="PROTEIN_KINASE_ST"/>
    <property type="match status" value="1"/>
</dbReference>
<feature type="region of interest" description="Disordered" evidence="5">
    <location>
        <begin position="255"/>
        <end position="274"/>
    </location>
</feature>
<evidence type="ECO:0000256" key="4">
    <source>
        <dbReference type="ARBA" id="ARBA00048679"/>
    </source>
</evidence>
<dbReference type="Gene3D" id="1.10.510.10">
    <property type="entry name" value="Transferase(Phosphotransferase) domain 1"/>
    <property type="match status" value="1"/>
</dbReference>
<feature type="region of interest" description="Disordered" evidence="5">
    <location>
        <begin position="379"/>
        <end position="458"/>
    </location>
</feature>
<gene>
    <name evidence="7" type="ORF">JAAARDRAFT_210011</name>
</gene>
<evidence type="ECO:0000256" key="3">
    <source>
        <dbReference type="ARBA" id="ARBA00047899"/>
    </source>
</evidence>
<feature type="domain" description="Protein kinase" evidence="6">
    <location>
        <begin position="58"/>
        <end position="363"/>
    </location>
</feature>
<dbReference type="GO" id="GO:0004674">
    <property type="term" value="F:protein serine/threonine kinase activity"/>
    <property type="evidence" value="ECO:0007669"/>
    <property type="project" value="UniProtKB-EC"/>
</dbReference>